<evidence type="ECO:0000256" key="1">
    <source>
        <dbReference type="SAM" id="Phobius"/>
    </source>
</evidence>
<proteinExistence type="predicted"/>
<dbReference type="Proteomes" id="UP000664167">
    <property type="component" value="Unassembled WGS sequence"/>
</dbReference>
<gene>
    <name evidence="2" type="ORF">J0695_27990</name>
</gene>
<dbReference type="EMBL" id="JAFLRJ010000302">
    <property type="protein sequence ID" value="MBO0515600.1"/>
    <property type="molecule type" value="Genomic_DNA"/>
</dbReference>
<dbReference type="RefSeq" id="WP_206966558.1">
    <property type="nucleotide sequence ID" value="NZ_BAAAJJ010000001.1"/>
</dbReference>
<keyword evidence="1" id="KW-0472">Membrane</keyword>
<keyword evidence="1" id="KW-0812">Transmembrane</keyword>
<sequence length="147" mass="15587">MNSKRARQVTEAATAQLVPGERIQFTGLAKAGSVSVKRRALTTALVGVLSAGTLIAVVQPRPMYMALTDQRLMFFDATTSATGKPGKLLMSLPRQLLSVEPLSGALLGLGLKTVLSIQGEEQGLKLTFPPAYKRDGRALAARLPVTV</sequence>
<keyword evidence="1" id="KW-1133">Transmembrane helix</keyword>
<reference evidence="2" key="1">
    <citation type="submission" date="2021-03" db="EMBL/GenBank/DDBJ databases">
        <title>Streptomyces poriferae sp. nov., a novel marine sponge-derived Actinobacteria species with anti-MRSA activity.</title>
        <authorList>
            <person name="Sandoval-Powers M."/>
            <person name="Kralova S."/>
            <person name="Nguyen G.-S."/>
            <person name="Fawwal D."/>
            <person name="Degnes K."/>
            <person name="Klinkenberg G."/>
            <person name="Sletta H."/>
            <person name="Wentzel A."/>
            <person name="Liles M.R."/>
        </authorList>
    </citation>
    <scope>NUCLEOTIDE SEQUENCE</scope>
    <source>
        <strain evidence="2">DSM 41794</strain>
    </source>
</reference>
<keyword evidence="3" id="KW-1185">Reference proteome</keyword>
<name>A0A939JKS2_9ACTN</name>
<evidence type="ECO:0000313" key="3">
    <source>
        <dbReference type="Proteomes" id="UP000664167"/>
    </source>
</evidence>
<evidence type="ECO:0000313" key="2">
    <source>
        <dbReference type="EMBL" id="MBO0515600.1"/>
    </source>
</evidence>
<accession>A0A939JKS2</accession>
<dbReference type="AlphaFoldDB" id="A0A939JKS2"/>
<organism evidence="2 3">
    <name type="scientific">Streptomyces beijiangensis</name>
    <dbReference type="NCBI Taxonomy" id="163361"/>
    <lineage>
        <taxon>Bacteria</taxon>
        <taxon>Bacillati</taxon>
        <taxon>Actinomycetota</taxon>
        <taxon>Actinomycetes</taxon>
        <taxon>Kitasatosporales</taxon>
        <taxon>Streptomycetaceae</taxon>
        <taxon>Streptomyces</taxon>
    </lineage>
</organism>
<feature type="transmembrane region" description="Helical" evidence="1">
    <location>
        <begin position="40"/>
        <end position="58"/>
    </location>
</feature>
<protein>
    <submittedName>
        <fullName evidence="2">Uncharacterized protein</fullName>
    </submittedName>
</protein>
<comment type="caution">
    <text evidence="2">The sequence shown here is derived from an EMBL/GenBank/DDBJ whole genome shotgun (WGS) entry which is preliminary data.</text>
</comment>